<dbReference type="GO" id="GO:0003824">
    <property type="term" value="F:catalytic activity"/>
    <property type="evidence" value="ECO:0007669"/>
    <property type="project" value="InterPro"/>
</dbReference>
<name>A0A0L8I499_OCTBM</name>
<dbReference type="InterPro" id="IPR005135">
    <property type="entry name" value="Endo/exonuclease/phosphatase"/>
</dbReference>
<dbReference type="AlphaFoldDB" id="A0A0L8I499"/>
<organism evidence="2">
    <name type="scientific">Octopus bimaculoides</name>
    <name type="common">California two-spotted octopus</name>
    <dbReference type="NCBI Taxonomy" id="37653"/>
    <lineage>
        <taxon>Eukaryota</taxon>
        <taxon>Metazoa</taxon>
        <taxon>Spiralia</taxon>
        <taxon>Lophotrochozoa</taxon>
        <taxon>Mollusca</taxon>
        <taxon>Cephalopoda</taxon>
        <taxon>Coleoidea</taxon>
        <taxon>Octopodiformes</taxon>
        <taxon>Octopoda</taxon>
        <taxon>Incirrata</taxon>
        <taxon>Octopodidae</taxon>
        <taxon>Octopus</taxon>
    </lineage>
</organism>
<dbReference type="Gene3D" id="3.60.10.10">
    <property type="entry name" value="Endonuclease/exonuclease/phosphatase"/>
    <property type="match status" value="1"/>
</dbReference>
<dbReference type="SUPFAM" id="SSF56219">
    <property type="entry name" value="DNase I-like"/>
    <property type="match status" value="1"/>
</dbReference>
<gene>
    <name evidence="2" type="ORF">OCBIM_22036860mg</name>
</gene>
<sequence length="97" mass="11327">MEDRREKGGVEERRNMKQRNHLTIVLGDFNVDLLDSPNHETLTTMNQFGFDQLVQKGTTDYGSLIDHVYVNQDQRPQVTVTDCYFYDHDVVCVSLKF</sequence>
<accession>A0A0L8I499</accession>
<reference evidence="2" key="1">
    <citation type="submission" date="2015-07" db="EMBL/GenBank/DDBJ databases">
        <title>MeaNS - Measles Nucleotide Surveillance Program.</title>
        <authorList>
            <person name="Tran T."/>
            <person name="Druce J."/>
        </authorList>
    </citation>
    <scope>NUCLEOTIDE SEQUENCE</scope>
    <source>
        <strain evidence="2">UCB-OBI-ISO-001</strain>
        <tissue evidence="2">Gonad</tissue>
    </source>
</reference>
<dbReference type="Pfam" id="PF03372">
    <property type="entry name" value="Exo_endo_phos"/>
    <property type="match status" value="1"/>
</dbReference>
<feature type="domain" description="Endonuclease/exonuclease/phosphatase" evidence="1">
    <location>
        <begin position="13"/>
        <end position="79"/>
    </location>
</feature>
<evidence type="ECO:0000259" key="1">
    <source>
        <dbReference type="Pfam" id="PF03372"/>
    </source>
</evidence>
<evidence type="ECO:0000313" key="2">
    <source>
        <dbReference type="EMBL" id="KOF95905.1"/>
    </source>
</evidence>
<protein>
    <recommendedName>
        <fullName evidence="1">Endonuclease/exonuclease/phosphatase domain-containing protein</fullName>
    </recommendedName>
</protein>
<dbReference type="InterPro" id="IPR036691">
    <property type="entry name" value="Endo/exonu/phosph_ase_sf"/>
</dbReference>
<dbReference type="EMBL" id="KQ416662">
    <property type="protein sequence ID" value="KOF95905.1"/>
    <property type="molecule type" value="Genomic_DNA"/>
</dbReference>
<proteinExistence type="predicted"/>